<keyword evidence="3" id="KW-0804">Transcription</keyword>
<organism evidence="5 6">
    <name type="scientific">Aliidongia dinghuensis</name>
    <dbReference type="NCBI Taxonomy" id="1867774"/>
    <lineage>
        <taxon>Bacteria</taxon>
        <taxon>Pseudomonadati</taxon>
        <taxon>Pseudomonadota</taxon>
        <taxon>Alphaproteobacteria</taxon>
        <taxon>Rhodospirillales</taxon>
        <taxon>Dongiaceae</taxon>
        <taxon>Aliidongia</taxon>
    </lineage>
</organism>
<dbReference type="InterPro" id="IPR018490">
    <property type="entry name" value="cNMP-bd_dom_sf"/>
</dbReference>
<protein>
    <submittedName>
        <fullName evidence="5">Crp/Fnr family transcriptional regulator</fullName>
    </submittedName>
</protein>
<gene>
    <name evidence="5" type="ORF">GCM10011611_27560</name>
</gene>
<evidence type="ECO:0000256" key="2">
    <source>
        <dbReference type="ARBA" id="ARBA00023125"/>
    </source>
</evidence>
<dbReference type="Pfam" id="PF13545">
    <property type="entry name" value="HTH_Crp_2"/>
    <property type="match status" value="1"/>
</dbReference>
<accession>A0A8J3E3N0</accession>
<reference evidence="5" key="1">
    <citation type="journal article" date="2014" name="Int. J. Syst. Evol. Microbiol.">
        <title>Complete genome sequence of Corynebacterium casei LMG S-19264T (=DSM 44701T), isolated from a smear-ripened cheese.</title>
        <authorList>
            <consortium name="US DOE Joint Genome Institute (JGI-PGF)"/>
            <person name="Walter F."/>
            <person name="Albersmeier A."/>
            <person name="Kalinowski J."/>
            <person name="Ruckert C."/>
        </authorList>
    </citation>
    <scope>NUCLEOTIDE SEQUENCE</scope>
    <source>
        <strain evidence="5">CGMCC 1.15725</strain>
    </source>
</reference>
<dbReference type="RefSeq" id="WP_189046613.1">
    <property type="nucleotide sequence ID" value="NZ_BMJQ01000006.1"/>
</dbReference>
<dbReference type="InterPro" id="IPR036390">
    <property type="entry name" value="WH_DNA-bd_sf"/>
</dbReference>
<dbReference type="InterPro" id="IPR012318">
    <property type="entry name" value="HTH_CRP"/>
</dbReference>
<dbReference type="InterPro" id="IPR000595">
    <property type="entry name" value="cNMP-bd_dom"/>
</dbReference>
<dbReference type="Pfam" id="PF00027">
    <property type="entry name" value="cNMP_binding"/>
    <property type="match status" value="1"/>
</dbReference>
<dbReference type="SUPFAM" id="SSF51206">
    <property type="entry name" value="cAMP-binding domain-like"/>
    <property type="match status" value="1"/>
</dbReference>
<keyword evidence="6" id="KW-1185">Reference proteome</keyword>
<keyword evidence="1" id="KW-0805">Transcription regulation</keyword>
<feature type="domain" description="HTH crp-type" evidence="4">
    <location>
        <begin position="156"/>
        <end position="231"/>
    </location>
</feature>
<dbReference type="SUPFAM" id="SSF46785">
    <property type="entry name" value="Winged helix' DNA-binding domain"/>
    <property type="match status" value="1"/>
</dbReference>
<comment type="caution">
    <text evidence="5">The sequence shown here is derived from an EMBL/GenBank/DDBJ whole genome shotgun (WGS) entry which is preliminary data.</text>
</comment>
<dbReference type="Gene3D" id="2.60.120.10">
    <property type="entry name" value="Jelly Rolls"/>
    <property type="match status" value="1"/>
</dbReference>
<proteinExistence type="predicted"/>
<keyword evidence="2" id="KW-0238">DNA-binding</keyword>
<reference evidence="5" key="2">
    <citation type="submission" date="2020-09" db="EMBL/GenBank/DDBJ databases">
        <authorList>
            <person name="Sun Q."/>
            <person name="Zhou Y."/>
        </authorList>
    </citation>
    <scope>NUCLEOTIDE SEQUENCE</scope>
    <source>
        <strain evidence="5">CGMCC 1.15725</strain>
    </source>
</reference>
<evidence type="ECO:0000313" key="5">
    <source>
        <dbReference type="EMBL" id="GGF20040.1"/>
    </source>
</evidence>
<evidence type="ECO:0000256" key="1">
    <source>
        <dbReference type="ARBA" id="ARBA00023015"/>
    </source>
</evidence>
<dbReference type="InterPro" id="IPR014710">
    <property type="entry name" value="RmlC-like_jellyroll"/>
</dbReference>
<evidence type="ECO:0000259" key="4">
    <source>
        <dbReference type="PROSITE" id="PS51063"/>
    </source>
</evidence>
<evidence type="ECO:0000313" key="6">
    <source>
        <dbReference type="Proteomes" id="UP000646365"/>
    </source>
</evidence>
<dbReference type="EMBL" id="BMJQ01000006">
    <property type="protein sequence ID" value="GGF20040.1"/>
    <property type="molecule type" value="Genomic_DNA"/>
</dbReference>
<dbReference type="Proteomes" id="UP000646365">
    <property type="component" value="Unassembled WGS sequence"/>
</dbReference>
<evidence type="ECO:0000256" key="3">
    <source>
        <dbReference type="ARBA" id="ARBA00023163"/>
    </source>
</evidence>
<dbReference type="PROSITE" id="PS51063">
    <property type="entry name" value="HTH_CRP_2"/>
    <property type="match status" value="1"/>
</dbReference>
<name>A0A8J3E3N0_9PROT</name>
<dbReference type="GO" id="GO:0003677">
    <property type="term" value="F:DNA binding"/>
    <property type="evidence" value="ECO:0007669"/>
    <property type="project" value="UniProtKB-KW"/>
</dbReference>
<dbReference type="AlphaFoldDB" id="A0A8J3E3N0"/>
<dbReference type="CDD" id="cd00038">
    <property type="entry name" value="CAP_ED"/>
    <property type="match status" value="1"/>
</dbReference>
<dbReference type="SMART" id="SM00419">
    <property type="entry name" value="HTH_CRP"/>
    <property type="match status" value="1"/>
</dbReference>
<dbReference type="GO" id="GO:0006355">
    <property type="term" value="P:regulation of DNA-templated transcription"/>
    <property type="evidence" value="ECO:0007669"/>
    <property type="project" value="InterPro"/>
</dbReference>
<sequence length="258" mass="28416">MPKPSCGAQQFLQSRAIKAAEKELVVDTPARQSLLAAGAATKLLRTHAEIYRQGQRLQDAFLVLAGWVALEMTLENAARHIFDLALPGDLLGGWPGHETISDHSAECLTETTLCVISPANLWQLGDANRSMFAKMADIQSIRLGRAHDHILNIACRPARSRLAHFVVAVFHRLRGRLPDRDGDRMPLPLSQVQLADALAITHVHTCRLLRRFREEGILRLSAGTLEILDHATLIHEADFDPSTAAATPIIRMEAVRAS</sequence>